<proteinExistence type="predicted"/>
<dbReference type="Gene3D" id="1.10.10.10">
    <property type="entry name" value="Winged helix-like DNA-binding domain superfamily/Winged helix DNA-binding domain"/>
    <property type="match status" value="1"/>
</dbReference>
<dbReference type="InterPro" id="IPR036388">
    <property type="entry name" value="WH-like_DNA-bd_sf"/>
</dbReference>
<dbReference type="Proteomes" id="UP000678276">
    <property type="component" value="Unassembled WGS sequence"/>
</dbReference>
<organism evidence="1 2">
    <name type="scientific">Jiella mangrovi</name>
    <dbReference type="NCBI Taxonomy" id="2821407"/>
    <lineage>
        <taxon>Bacteria</taxon>
        <taxon>Pseudomonadati</taxon>
        <taxon>Pseudomonadota</taxon>
        <taxon>Alphaproteobacteria</taxon>
        <taxon>Hyphomicrobiales</taxon>
        <taxon>Aurantimonadaceae</taxon>
        <taxon>Jiella</taxon>
    </lineage>
</organism>
<gene>
    <name evidence="1" type="ORF">J6595_10070</name>
</gene>
<reference evidence="1 2" key="1">
    <citation type="submission" date="2021-04" db="EMBL/GenBank/DDBJ databases">
        <title>Whole genome sequence of Jiella sp. KSK16Y-1.</title>
        <authorList>
            <person name="Tuo L."/>
        </authorList>
    </citation>
    <scope>NUCLEOTIDE SEQUENCE [LARGE SCALE GENOMIC DNA]</scope>
    <source>
        <strain evidence="1 2">KSK16Y-1</strain>
    </source>
</reference>
<dbReference type="InterPro" id="IPR000600">
    <property type="entry name" value="ROK"/>
</dbReference>
<dbReference type="InterPro" id="IPR043129">
    <property type="entry name" value="ATPase_NBD"/>
</dbReference>
<dbReference type="SUPFAM" id="SSF46785">
    <property type="entry name" value="Winged helix' DNA-binding domain"/>
    <property type="match status" value="1"/>
</dbReference>
<sequence>MVTAILIHVNVSEHTRPNTPESVGTEGRRNALSRLAKTDADMVRVHNRLAVLDHLRRVGVTTRKAVSEATGLSVSAASAICGTLLRSGLLEEVEEDGRSIRRGRPGKSLAFRGGAARVAALKIAVGEISGRISDYAGAPLAEARREVDISGQTGDTLVVLLGDLAEDLLARTIEPGTGEGGAGDAPMKIDKVVVAIQGKTHSDLSGIVWSPALKHWNIGIAAPLSERLLADVSVLNDCSLMPEAFRWRPDFIGLDFATLFVGFGVGMGLRLNGSTFQGKHSSAVEFGHINHLPGGALCRCGNRGCVEAYAGDYAILRRATGSDEIPAHRIADETMLRLGDAARQGDEAARTAFEEAGNAIGYGLGRVFTMIDPLPIVMTGSGARAIDLLEPAIRNGIRESAVDGLGADAPLILMEDTDALVYDAGTAYGLAALDGEFSRSAVEATEAA</sequence>
<evidence type="ECO:0000313" key="1">
    <source>
        <dbReference type="EMBL" id="MBP0615927.1"/>
    </source>
</evidence>
<evidence type="ECO:0000313" key="2">
    <source>
        <dbReference type="Proteomes" id="UP000678276"/>
    </source>
</evidence>
<accession>A0ABS4BGR2</accession>
<dbReference type="EMBL" id="JAGJCF010000005">
    <property type="protein sequence ID" value="MBP0615927.1"/>
    <property type="molecule type" value="Genomic_DNA"/>
</dbReference>
<dbReference type="PANTHER" id="PTHR18964">
    <property type="entry name" value="ROK (REPRESSOR, ORF, KINASE) FAMILY"/>
    <property type="match status" value="1"/>
</dbReference>
<dbReference type="SUPFAM" id="SSF53067">
    <property type="entry name" value="Actin-like ATPase domain"/>
    <property type="match status" value="1"/>
</dbReference>
<dbReference type="InterPro" id="IPR036390">
    <property type="entry name" value="WH_DNA-bd_sf"/>
</dbReference>
<dbReference type="Gene3D" id="3.30.420.40">
    <property type="match status" value="2"/>
</dbReference>
<protein>
    <submittedName>
        <fullName evidence="1">ROK family protein</fullName>
    </submittedName>
</protein>
<name>A0ABS4BGR2_9HYPH</name>
<dbReference type="PANTHER" id="PTHR18964:SF173">
    <property type="entry name" value="GLUCOKINASE"/>
    <property type="match status" value="1"/>
</dbReference>
<dbReference type="Pfam" id="PF00480">
    <property type="entry name" value="ROK"/>
    <property type="match status" value="1"/>
</dbReference>
<comment type="caution">
    <text evidence="1">The sequence shown here is derived from an EMBL/GenBank/DDBJ whole genome shotgun (WGS) entry which is preliminary data.</text>
</comment>
<keyword evidence="2" id="KW-1185">Reference proteome</keyword>